<dbReference type="InterPro" id="IPR036380">
    <property type="entry name" value="Isochorismatase-like_sf"/>
</dbReference>
<evidence type="ECO:0000256" key="2">
    <source>
        <dbReference type="ARBA" id="ARBA00022801"/>
    </source>
</evidence>
<protein>
    <submittedName>
        <fullName evidence="4">Amidase</fullName>
    </submittedName>
</protein>
<dbReference type="SUPFAM" id="SSF52499">
    <property type="entry name" value="Isochorismatase-like hydrolases"/>
    <property type="match status" value="1"/>
</dbReference>
<gene>
    <name evidence="4" type="ORF">ABN16_03110</name>
</gene>
<evidence type="ECO:0000313" key="5">
    <source>
        <dbReference type="Proteomes" id="UP000036000"/>
    </source>
</evidence>
<dbReference type="Pfam" id="PF00857">
    <property type="entry name" value="Isochorismatase"/>
    <property type="match status" value="1"/>
</dbReference>
<sequence>MPVQNGLLVINVQNGYSEAVGYDDLVAKINRRLDVYHHAHHPVIFLQKTDDELVYSSPSWGLDARLHWQNDVIVLNYHEDIFFETGLTERLRHLNVKSLEVCGLQTELAVDTAIRVGHSQGFQMALQSGLETTFDSLELTAEQMRRHHERLWAENFATVYTQPLAK</sequence>
<dbReference type="RefSeq" id="WP_048732859.1">
    <property type="nucleotide sequence ID" value="NZ_CP012033.1"/>
</dbReference>
<evidence type="ECO:0000313" key="4">
    <source>
        <dbReference type="EMBL" id="AKP64086.1"/>
    </source>
</evidence>
<proteinExistence type="inferred from homology"/>
<dbReference type="EMBL" id="CP012033">
    <property type="protein sequence ID" value="AKP64086.1"/>
    <property type="molecule type" value="Genomic_DNA"/>
</dbReference>
<name>A0AAC8UTJ6_9LACO</name>
<dbReference type="Gene3D" id="3.40.50.850">
    <property type="entry name" value="Isochorismatase-like"/>
    <property type="match status" value="1"/>
</dbReference>
<feature type="domain" description="Isochorismatase-like" evidence="3">
    <location>
        <begin position="7"/>
        <end position="126"/>
    </location>
</feature>
<dbReference type="InterPro" id="IPR000868">
    <property type="entry name" value="Isochorismatase-like_dom"/>
</dbReference>
<dbReference type="AlphaFoldDB" id="A0AAC8UTJ6"/>
<keyword evidence="2" id="KW-0378">Hydrolase</keyword>
<dbReference type="GO" id="GO:0016787">
    <property type="term" value="F:hydrolase activity"/>
    <property type="evidence" value="ECO:0007669"/>
    <property type="project" value="UniProtKB-KW"/>
</dbReference>
<dbReference type="PANTHER" id="PTHR43540:SF14">
    <property type="entry name" value="ISOCHORISMATASE"/>
    <property type="match status" value="1"/>
</dbReference>
<dbReference type="Proteomes" id="UP000036000">
    <property type="component" value="Chromosome"/>
</dbReference>
<reference evidence="4 5" key="1">
    <citation type="submission" date="2015-07" db="EMBL/GenBank/DDBJ databases">
        <title>Lactobacillus korensis/26-25/ whole genome sequencing.</title>
        <authorList>
            <person name="Kim M.K."/>
            <person name="Im W.-T."/>
            <person name="Srinivasan S."/>
            <person name="Lee J.-J."/>
        </authorList>
    </citation>
    <scope>NUCLEOTIDE SEQUENCE [LARGE SCALE GENOMIC DNA]</scope>
    <source>
        <strain evidence="4 5">26-25</strain>
    </source>
</reference>
<dbReference type="InterPro" id="IPR050272">
    <property type="entry name" value="Isochorismatase-like_hydrls"/>
</dbReference>
<comment type="similarity">
    <text evidence="1">Belongs to the isochorismatase family.</text>
</comment>
<evidence type="ECO:0000259" key="3">
    <source>
        <dbReference type="Pfam" id="PF00857"/>
    </source>
</evidence>
<evidence type="ECO:0000256" key="1">
    <source>
        <dbReference type="ARBA" id="ARBA00006336"/>
    </source>
</evidence>
<organism evidence="4 5">
    <name type="scientific">Levilactobacillus koreensis</name>
    <dbReference type="NCBI Taxonomy" id="637971"/>
    <lineage>
        <taxon>Bacteria</taxon>
        <taxon>Bacillati</taxon>
        <taxon>Bacillota</taxon>
        <taxon>Bacilli</taxon>
        <taxon>Lactobacillales</taxon>
        <taxon>Lactobacillaceae</taxon>
        <taxon>Levilactobacillus</taxon>
    </lineage>
</organism>
<dbReference type="PANTHER" id="PTHR43540">
    <property type="entry name" value="PEROXYUREIDOACRYLATE/UREIDOACRYLATE AMIDOHYDROLASE-RELATED"/>
    <property type="match status" value="1"/>
</dbReference>
<keyword evidence="5" id="KW-1185">Reference proteome</keyword>
<accession>A0AAC8UTJ6</accession>
<dbReference type="KEGG" id="lko:ABN16_03110"/>